<dbReference type="Proteomes" id="UP000242188">
    <property type="component" value="Unassembled WGS sequence"/>
</dbReference>
<feature type="domain" description="Gamma-butyrobetaine hydroxylase-like N-terminal" evidence="3">
    <location>
        <begin position="104"/>
        <end position="152"/>
    </location>
</feature>
<sequence length="171" mass="19365">MNFSGVGRFNVTGQLYSAEVLNRYFITWWSSLSRQPCRCKATQKVICSSFHKAAASPSTQSELSRWRIYKPGHVTTRSNGTMHPQVGLSQGKTTSTQPKTLLCNNGQELVLKWHNGKDLRYHAVWLRYNCQCPECVQPHSGQRLLETTNVNPGTVIETAYFNGHSTPQYEL</sequence>
<evidence type="ECO:0000256" key="1">
    <source>
        <dbReference type="ARBA" id="ARBA00022723"/>
    </source>
</evidence>
<dbReference type="AlphaFoldDB" id="A0A210QS01"/>
<reference evidence="4 5" key="1">
    <citation type="journal article" date="2017" name="Nat. Ecol. Evol.">
        <title>Scallop genome provides insights into evolution of bilaterian karyotype and development.</title>
        <authorList>
            <person name="Wang S."/>
            <person name="Zhang J."/>
            <person name="Jiao W."/>
            <person name="Li J."/>
            <person name="Xun X."/>
            <person name="Sun Y."/>
            <person name="Guo X."/>
            <person name="Huan P."/>
            <person name="Dong B."/>
            <person name="Zhang L."/>
            <person name="Hu X."/>
            <person name="Sun X."/>
            <person name="Wang J."/>
            <person name="Zhao C."/>
            <person name="Wang Y."/>
            <person name="Wang D."/>
            <person name="Huang X."/>
            <person name="Wang R."/>
            <person name="Lv J."/>
            <person name="Li Y."/>
            <person name="Zhang Z."/>
            <person name="Liu B."/>
            <person name="Lu W."/>
            <person name="Hui Y."/>
            <person name="Liang J."/>
            <person name="Zhou Z."/>
            <person name="Hou R."/>
            <person name="Li X."/>
            <person name="Liu Y."/>
            <person name="Li H."/>
            <person name="Ning X."/>
            <person name="Lin Y."/>
            <person name="Zhao L."/>
            <person name="Xing Q."/>
            <person name="Dou J."/>
            <person name="Li Y."/>
            <person name="Mao J."/>
            <person name="Guo H."/>
            <person name="Dou H."/>
            <person name="Li T."/>
            <person name="Mu C."/>
            <person name="Jiang W."/>
            <person name="Fu Q."/>
            <person name="Fu X."/>
            <person name="Miao Y."/>
            <person name="Liu J."/>
            <person name="Yu Q."/>
            <person name="Li R."/>
            <person name="Liao H."/>
            <person name="Li X."/>
            <person name="Kong Y."/>
            <person name="Jiang Z."/>
            <person name="Chourrout D."/>
            <person name="Li R."/>
            <person name="Bao Z."/>
        </authorList>
    </citation>
    <scope>NUCLEOTIDE SEQUENCE [LARGE SCALE GENOMIC DNA]</scope>
    <source>
        <strain evidence="4 5">PY_sf001</strain>
    </source>
</reference>
<gene>
    <name evidence="4" type="ORF">KP79_PYT09379</name>
</gene>
<dbReference type="Gene3D" id="3.30.2020.30">
    <property type="match status" value="1"/>
</dbReference>
<dbReference type="InterPro" id="IPR010376">
    <property type="entry name" value="GBBH-like_N"/>
</dbReference>
<name>A0A210QS01_MIZYE</name>
<evidence type="ECO:0000256" key="2">
    <source>
        <dbReference type="ARBA" id="ARBA00023004"/>
    </source>
</evidence>
<organism evidence="4 5">
    <name type="scientific">Mizuhopecten yessoensis</name>
    <name type="common">Japanese scallop</name>
    <name type="synonym">Patinopecten yessoensis</name>
    <dbReference type="NCBI Taxonomy" id="6573"/>
    <lineage>
        <taxon>Eukaryota</taxon>
        <taxon>Metazoa</taxon>
        <taxon>Spiralia</taxon>
        <taxon>Lophotrochozoa</taxon>
        <taxon>Mollusca</taxon>
        <taxon>Bivalvia</taxon>
        <taxon>Autobranchia</taxon>
        <taxon>Pteriomorphia</taxon>
        <taxon>Pectinida</taxon>
        <taxon>Pectinoidea</taxon>
        <taxon>Pectinidae</taxon>
        <taxon>Mizuhopecten</taxon>
    </lineage>
</organism>
<keyword evidence="5" id="KW-1185">Reference proteome</keyword>
<dbReference type="InterPro" id="IPR038492">
    <property type="entry name" value="GBBH-like_N_sf"/>
</dbReference>
<dbReference type="EMBL" id="NEDP02002254">
    <property type="protein sequence ID" value="OWF51458.1"/>
    <property type="molecule type" value="Genomic_DNA"/>
</dbReference>
<keyword evidence="1" id="KW-0479">Metal-binding</keyword>
<dbReference type="Pfam" id="PF06155">
    <property type="entry name" value="GBBH-like_N"/>
    <property type="match status" value="1"/>
</dbReference>
<evidence type="ECO:0000313" key="5">
    <source>
        <dbReference type="Proteomes" id="UP000242188"/>
    </source>
</evidence>
<dbReference type="OrthoDB" id="406634at2759"/>
<comment type="caution">
    <text evidence="4">The sequence shown here is derived from an EMBL/GenBank/DDBJ whole genome shotgun (WGS) entry which is preliminary data.</text>
</comment>
<protein>
    <recommendedName>
        <fullName evidence="3">Gamma-butyrobetaine hydroxylase-like N-terminal domain-containing protein</fullName>
    </recommendedName>
</protein>
<evidence type="ECO:0000259" key="3">
    <source>
        <dbReference type="Pfam" id="PF06155"/>
    </source>
</evidence>
<dbReference type="GO" id="GO:0046872">
    <property type="term" value="F:metal ion binding"/>
    <property type="evidence" value="ECO:0007669"/>
    <property type="project" value="UniProtKB-KW"/>
</dbReference>
<accession>A0A210QS01</accession>
<evidence type="ECO:0000313" key="4">
    <source>
        <dbReference type="EMBL" id="OWF51458.1"/>
    </source>
</evidence>
<keyword evidence="2" id="KW-0408">Iron</keyword>
<proteinExistence type="predicted"/>